<evidence type="ECO:0000256" key="1">
    <source>
        <dbReference type="SAM" id="MobiDB-lite"/>
    </source>
</evidence>
<keyword evidence="2" id="KW-0812">Transmembrane</keyword>
<proteinExistence type="predicted"/>
<dbReference type="EMBL" id="CAJGYO010000010">
    <property type="protein sequence ID" value="CAD6257012.1"/>
    <property type="molecule type" value="Genomic_DNA"/>
</dbReference>
<keyword evidence="2" id="KW-0472">Membrane</keyword>
<keyword evidence="2" id="KW-1133">Transmembrane helix</keyword>
<name>A0A811QF64_9POAL</name>
<evidence type="ECO:0000256" key="2">
    <source>
        <dbReference type="SAM" id="Phobius"/>
    </source>
</evidence>
<feature type="region of interest" description="Disordered" evidence="1">
    <location>
        <begin position="1"/>
        <end position="20"/>
    </location>
</feature>
<evidence type="ECO:0000313" key="4">
    <source>
        <dbReference type="Proteomes" id="UP000604825"/>
    </source>
</evidence>
<accession>A0A811QF64</accession>
<keyword evidence="4" id="KW-1185">Reference proteome</keyword>
<dbReference type="AlphaFoldDB" id="A0A811QF64"/>
<organism evidence="3 4">
    <name type="scientific">Miscanthus lutarioriparius</name>
    <dbReference type="NCBI Taxonomy" id="422564"/>
    <lineage>
        <taxon>Eukaryota</taxon>
        <taxon>Viridiplantae</taxon>
        <taxon>Streptophyta</taxon>
        <taxon>Embryophyta</taxon>
        <taxon>Tracheophyta</taxon>
        <taxon>Spermatophyta</taxon>
        <taxon>Magnoliopsida</taxon>
        <taxon>Liliopsida</taxon>
        <taxon>Poales</taxon>
        <taxon>Poaceae</taxon>
        <taxon>PACMAD clade</taxon>
        <taxon>Panicoideae</taxon>
        <taxon>Andropogonodae</taxon>
        <taxon>Andropogoneae</taxon>
        <taxon>Saccharinae</taxon>
        <taxon>Miscanthus</taxon>
    </lineage>
</organism>
<sequence length="186" mass="20147">MAPTRRGRRPPAPCPAAPPDRMDLSGNLLHGGCPQLQVNCFLNETRPCTSSSSSSSSNGDGGFGIKEIAAIASASAIVVVLLVALTLCICTRKCPLRPSKRSLGRRKVKVFADVEIGAPLTYETVAALLGISMLATSLATTALVRHTEPRWHLEFFWQKRLVIGKQHVPVIHCNCPCNFFIRQLSL</sequence>
<protein>
    <submittedName>
        <fullName evidence="3">Uncharacterized protein</fullName>
    </submittedName>
</protein>
<reference evidence="3" key="1">
    <citation type="submission" date="2020-10" db="EMBL/GenBank/DDBJ databases">
        <authorList>
            <person name="Han B."/>
            <person name="Lu T."/>
            <person name="Zhao Q."/>
            <person name="Huang X."/>
            <person name="Zhao Y."/>
        </authorList>
    </citation>
    <scope>NUCLEOTIDE SEQUENCE</scope>
</reference>
<dbReference type="Proteomes" id="UP000604825">
    <property type="component" value="Unassembled WGS sequence"/>
</dbReference>
<feature type="transmembrane region" description="Helical" evidence="2">
    <location>
        <begin position="68"/>
        <end position="91"/>
    </location>
</feature>
<comment type="caution">
    <text evidence="3">The sequence shown here is derived from an EMBL/GenBank/DDBJ whole genome shotgun (WGS) entry which is preliminary data.</text>
</comment>
<evidence type="ECO:0000313" key="3">
    <source>
        <dbReference type="EMBL" id="CAD6257012.1"/>
    </source>
</evidence>
<gene>
    <name evidence="3" type="ORF">NCGR_LOCUS40502</name>
</gene>